<comment type="caution">
    <text evidence="1">The sequence shown here is derived from an EMBL/GenBank/DDBJ whole genome shotgun (WGS) entry which is preliminary data.</text>
</comment>
<dbReference type="AlphaFoldDB" id="A0A2N3LDJ2"/>
<dbReference type="EMBL" id="PIQO01000029">
    <property type="protein sequence ID" value="PKR82712.1"/>
    <property type="molecule type" value="Genomic_DNA"/>
</dbReference>
<evidence type="ECO:0000313" key="1">
    <source>
        <dbReference type="EMBL" id="PKR82712.1"/>
    </source>
</evidence>
<gene>
    <name evidence="1" type="ORF">CWO92_22685</name>
</gene>
<dbReference type="OrthoDB" id="1797229at2"/>
<dbReference type="RefSeq" id="WP_101356489.1">
    <property type="nucleotide sequence ID" value="NZ_PIQO01000029.1"/>
</dbReference>
<keyword evidence="2" id="KW-1185">Reference proteome</keyword>
<sequence>MKRFPFKQRKEMDLKDSSIPSEEVFGQWAKKYGFYEDSLKALFSTIELEDFYKLKVEPKEFRKHLRVFKAYEKDEVLYTVTCIRQYSNASVIYLYTDWEESEDVIHDREKHHRSFELSIDDSFDCRSNGGGGGSGYMRYPFIVSPPLPDNLKGIDLDFTERFPFDKYREEHHFVITLD</sequence>
<organism evidence="1 2">
    <name type="scientific">Heyndrickxia camelliae</name>
    <dbReference type="NCBI Taxonomy" id="1707093"/>
    <lineage>
        <taxon>Bacteria</taxon>
        <taxon>Bacillati</taxon>
        <taxon>Bacillota</taxon>
        <taxon>Bacilli</taxon>
        <taxon>Bacillales</taxon>
        <taxon>Bacillaceae</taxon>
        <taxon>Heyndrickxia</taxon>
    </lineage>
</organism>
<dbReference type="Proteomes" id="UP000233440">
    <property type="component" value="Unassembled WGS sequence"/>
</dbReference>
<proteinExistence type="predicted"/>
<protein>
    <submittedName>
        <fullName evidence="1">Uncharacterized protein</fullName>
    </submittedName>
</protein>
<name>A0A2N3LDJ2_9BACI</name>
<reference evidence="1 2" key="1">
    <citation type="submission" date="2017-11" db="EMBL/GenBank/DDBJ databases">
        <title>Bacillus camelliae sp. nov., isolated from pu'er tea.</title>
        <authorList>
            <person name="Niu L."/>
        </authorList>
    </citation>
    <scope>NUCLEOTIDE SEQUENCE [LARGE SCALE GENOMIC DNA]</scope>
    <source>
        <strain evidence="1 2">7578-1</strain>
    </source>
</reference>
<accession>A0A2N3LDJ2</accession>
<evidence type="ECO:0000313" key="2">
    <source>
        <dbReference type="Proteomes" id="UP000233440"/>
    </source>
</evidence>